<dbReference type="AlphaFoldDB" id="A0A1Y2BJK9"/>
<dbReference type="EMBL" id="MCFC01000002">
    <property type="protein sequence ID" value="ORY34958.1"/>
    <property type="molecule type" value="Genomic_DNA"/>
</dbReference>
<evidence type="ECO:0000313" key="2">
    <source>
        <dbReference type="EMBL" id="ORY34958.1"/>
    </source>
</evidence>
<accession>A0A1Y2BJK9</accession>
<protein>
    <submittedName>
        <fullName evidence="2">Uncharacterized protein</fullName>
    </submittedName>
</protein>
<evidence type="ECO:0000313" key="3">
    <source>
        <dbReference type="Proteomes" id="UP000193986"/>
    </source>
</evidence>
<reference evidence="2 3" key="1">
    <citation type="submission" date="2016-07" db="EMBL/GenBank/DDBJ databases">
        <title>Pervasive Adenine N6-methylation of Active Genes in Fungi.</title>
        <authorList>
            <consortium name="DOE Joint Genome Institute"/>
            <person name="Mondo S.J."/>
            <person name="Dannebaum R.O."/>
            <person name="Kuo R.C."/>
            <person name="Labutti K."/>
            <person name="Haridas S."/>
            <person name="Kuo A."/>
            <person name="Salamov A."/>
            <person name="Ahrendt S.R."/>
            <person name="Lipzen A."/>
            <person name="Sullivan W."/>
            <person name="Andreopoulos W.B."/>
            <person name="Clum A."/>
            <person name="Lindquist E."/>
            <person name="Daum C."/>
            <person name="Ramamoorthy G.K."/>
            <person name="Gryganskyi A."/>
            <person name="Culley D."/>
            <person name="Magnuson J.K."/>
            <person name="James T.Y."/>
            <person name="O'Malley M.A."/>
            <person name="Stajich J.E."/>
            <person name="Spatafora J.W."/>
            <person name="Visel A."/>
            <person name="Grigoriev I.V."/>
        </authorList>
    </citation>
    <scope>NUCLEOTIDE SEQUENCE [LARGE SCALE GENOMIC DNA]</scope>
    <source>
        <strain evidence="2 3">68-887.2</strain>
    </source>
</reference>
<feature type="chain" id="PRO_5012214855" evidence="1">
    <location>
        <begin position="27"/>
        <end position="635"/>
    </location>
</feature>
<dbReference type="STRING" id="71784.A0A1Y2BJK9"/>
<keyword evidence="1" id="KW-0732">Signal</keyword>
<keyword evidence="3" id="KW-1185">Reference proteome</keyword>
<feature type="signal peptide" evidence="1">
    <location>
        <begin position="1"/>
        <end position="26"/>
    </location>
</feature>
<dbReference type="OrthoDB" id="2357318at2759"/>
<proteinExistence type="predicted"/>
<dbReference type="Proteomes" id="UP000193986">
    <property type="component" value="Unassembled WGS sequence"/>
</dbReference>
<sequence length="635" mass="69352">MFEYFGVACFFLCLSVLVSMSAVVSPQKRGGDPHYDLLDSFSKVLASSEQITIPRDTLCGALTHFLSGLPSAQLSTFVSTLARSPSLWRDKTNNIHHSNQGYQLHDSGANLIREAIRLSVSTKIDSIDQELGQGYIGSWKRQKRARQWLRSILSAIPKNGSSEARDCLHTGIIQGLDDISDLDWGSDRVKLEQAIILHLADRYGAGHMSLGKETLESFVAVMPHIAAERLSALDLRATLPQLQSELLRGLDREGYAASFARAIARCFTVLDQGGPSSRRHAWVGMREFCVAMRTARNRATTGADAATPEWENGKTALFSFLLPAQAILDILLSDDPPSTRSTASSFHPSANLAIEILHTLFSFATIADSTSGGLDGYERLLYGSLDVLVARGGQVGINGLFKRLRGEPIVEAEDAFLLHIGEQLVHSIDAPTLRYLLEVAERRVIDPIHAASFAAAHAFVLAVLKASADSTTMTTNQRALSGELLTFYSSLIFKQARQGDITSDQLGAAFSVLLAVASDISPHHLQALFHLLDAESLRLDDHAGYATTLLFLRISSAAYVPLPGLRLYLDDLARGILQRVESGGASLDVAGAAFKMVIEDLPDESREVGMGWWMDWRDAFEGKEVVHLKSPKARL</sequence>
<organism evidence="2 3">
    <name type="scientific">Naematelia encephala</name>
    <dbReference type="NCBI Taxonomy" id="71784"/>
    <lineage>
        <taxon>Eukaryota</taxon>
        <taxon>Fungi</taxon>
        <taxon>Dikarya</taxon>
        <taxon>Basidiomycota</taxon>
        <taxon>Agaricomycotina</taxon>
        <taxon>Tremellomycetes</taxon>
        <taxon>Tremellales</taxon>
        <taxon>Naemateliaceae</taxon>
        <taxon>Naematelia</taxon>
    </lineage>
</organism>
<evidence type="ECO:0000256" key="1">
    <source>
        <dbReference type="SAM" id="SignalP"/>
    </source>
</evidence>
<name>A0A1Y2BJK9_9TREE</name>
<dbReference type="InParanoid" id="A0A1Y2BJK9"/>
<gene>
    <name evidence="2" type="ORF">BCR39DRAFT_515796</name>
</gene>
<comment type="caution">
    <text evidence="2">The sequence shown here is derived from an EMBL/GenBank/DDBJ whole genome shotgun (WGS) entry which is preliminary data.</text>
</comment>